<protein>
    <submittedName>
        <fullName evidence="2">Uncharacterized protein</fullName>
    </submittedName>
</protein>
<organism evidence="2 3">
    <name type="scientific">Sandaracinus amylolyticus</name>
    <dbReference type="NCBI Taxonomy" id="927083"/>
    <lineage>
        <taxon>Bacteria</taxon>
        <taxon>Pseudomonadati</taxon>
        <taxon>Myxococcota</taxon>
        <taxon>Polyangia</taxon>
        <taxon>Polyangiales</taxon>
        <taxon>Sandaracinaceae</taxon>
        <taxon>Sandaracinus</taxon>
    </lineage>
</organism>
<dbReference type="STRING" id="927083.DB32_002432"/>
<dbReference type="AlphaFoldDB" id="A0A0F6W211"/>
<name>A0A0F6W211_9BACT</name>
<evidence type="ECO:0000313" key="3">
    <source>
        <dbReference type="Proteomes" id="UP000034883"/>
    </source>
</evidence>
<feature type="region of interest" description="Disordered" evidence="1">
    <location>
        <begin position="1"/>
        <end position="39"/>
    </location>
</feature>
<proteinExistence type="predicted"/>
<dbReference type="EMBL" id="CP011125">
    <property type="protein sequence ID" value="AKF05283.1"/>
    <property type="molecule type" value="Genomic_DNA"/>
</dbReference>
<reference evidence="2 3" key="1">
    <citation type="submission" date="2015-03" db="EMBL/GenBank/DDBJ databases">
        <title>Genome assembly of Sandaracinus amylolyticus DSM 53668.</title>
        <authorList>
            <person name="Sharma G."/>
            <person name="Subramanian S."/>
        </authorList>
    </citation>
    <scope>NUCLEOTIDE SEQUENCE [LARGE SCALE GENOMIC DNA]</scope>
    <source>
        <strain evidence="2 3">DSM 53668</strain>
    </source>
</reference>
<gene>
    <name evidence="2" type="ORF">DB32_002432</name>
</gene>
<evidence type="ECO:0000313" key="2">
    <source>
        <dbReference type="EMBL" id="AKF05283.1"/>
    </source>
</evidence>
<accession>A0A0F6W211</accession>
<dbReference type="KEGG" id="samy:DB32_002432"/>
<keyword evidence="3" id="KW-1185">Reference proteome</keyword>
<sequence>MPPVLLGAPPRPGSAVVGRGNVQRSIHGATHRVSTDARS</sequence>
<dbReference type="Proteomes" id="UP000034883">
    <property type="component" value="Chromosome"/>
</dbReference>
<evidence type="ECO:0000256" key="1">
    <source>
        <dbReference type="SAM" id="MobiDB-lite"/>
    </source>
</evidence>